<dbReference type="EMBL" id="FQWQ01000001">
    <property type="protein sequence ID" value="SHG42554.1"/>
    <property type="molecule type" value="Genomic_DNA"/>
</dbReference>
<evidence type="ECO:0000313" key="2">
    <source>
        <dbReference type="EMBL" id="SHG42554.1"/>
    </source>
</evidence>
<dbReference type="Gene3D" id="2.60.40.10">
    <property type="entry name" value="Immunoglobulins"/>
    <property type="match status" value="1"/>
</dbReference>
<sequence length="207" mass="22765">MEYLQTYYYEIRAVDAQGNKSSFSTTVSGMPLDNPPAKPTQVTISSHSKSNTLQWQANSEADIKGYAVYRGTTNDPSNATLLGTTATTTLIDTDALTGEGFYWVKAYDNNDHYSAFSDMVSVVITATEVAEVVRFLVYPNPVSDFLKLEWDHAAAAEYIFYDVNGKPVKQGTMAPGELIDVRDLAPGHYECGIVTNHKSTIVSIIKQ</sequence>
<dbReference type="Proteomes" id="UP000184212">
    <property type="component" value="Unassembled WGS sequence"/>
</dbReference>
<dbReference type="SUPFAM" id="SSF49265">
    <property type="entry name" value="Fibronectin type III"/>
    <property type="match status" value="1"/>
</dbReference>
<evidence type="ECO:0000313" key="3">
    <source>
        <dbReference type="Proteomes" id="UP000184212"/>
    </source>
</evidence>
<dbReference type="InterPro" id="IPR026444">
    <property type="entry name" value="Secre_tail"/>
</dbReference>
<name>A0A1M5JPS6_9BACT</name>
<dbReference type="InterPro" id="IPR013783">
    <property type="entry name" value="Ig-like_fold"/>
</dbReference>
<accession>A0A1M5JPS6</accession>
<organism evidence="2 3">
    <name type="scientific">Chryseolinea serpens</name>
    <dbReference type="NCBI Taxonomy" id="947013"/>
    <lineage>
        <taxon>Bacteria</taxon>
        <taxon>Pseudomonadati</taxon>
        <taxon>Bacteroidota</taxon>
        <taxon>Cytophagia</taxon>
        <taxon>Cytophagales</taxon>
        <taxon>Fulvivirgaceae</taxon>
        <taxon>Chryseolinea</taxon>
    </lineage>
</organism>
<dbReference type="AlphaFoldDB" id="A0A1M5JPS6"/>
<proteinExistence type="predicted"/>
<dbReference type="NCBIfam" id="TIGR04183">
    <property type="entry name" value="Por_Secre_tail"/>
    <property type="match status" value="1"/>
</dbReference>
<dbReference type="PROSITE" id="PS50853">
    <property type="entry name" value="FN3"/>
    <property type="match status" value="1"/>
</dbReference>
<protein>
    <submittedName>
        <fullName evidence="2">Por secretion system C-terminal sorting domain-containing protein</fullName>
    </submittedName>
</protein>
<dbReference type="InterPro" id="IPR003961">
    <property type="entry name" value="FN3_dom"/>
</dbReference>
<dbReference type="InterPro" id="IPR036116">
    <property type="entry name" value="FN3_sf"/>
</dbReference>
<reference evidence="2 3" key="1">
    <citation type="submission" date="2016-11" db="EMBL/GenBank/DDBJ databases">
        <authorList>
            <person name="Jaros S."/>
            <person name="Januszkiewicz K."/>
            <person name="Wedrychowicz H."/>
        </authorList>
    </citation>
    <scope>NUCLEOTIDE SEQUENCE [LARGE SCALE GENOMIC DNA]</scope>
    <source>
        <strain evidence="2 3">DSM 24574</strain>
    </source>
</reference>
<keyword evidence="3" id="KW-1185">Reference proteome</keyword>
<feature type="domain" description="Fibronectin type-III" evidence="1">
    <location>
        <begin position="35"/>
        <end position="132"/>
    </location>
</feature>
<dbReference type="Pfam" id="PF18962">
    <property type="entry name" value="Por_Secre_tail"/>
    <property type="match status" value="1"/>
</dbReference>
<gene>
    <name evidence="2" type="ORF">SAMN04488109_0212</name>
</gene>
<evidence type="ECO:0000259" key="1">
    <source>
        <dbReference type="PROSITE" id="PS50853"/>
    </source>
</evidence>